<comment type="caution">
    <text evidence="1">The sequence shown here is derived from an EMBL/GenBank/DDBJ whole genome shotgun (WGS) entry which is preliminary data.</text>
</comment>
<keyword evidence="2" id="KW-1185">Reference proteome</keyword>
<evidence type="ECO:0000313" key="1">
    <source>
        <dbReference type="EMBL" id="MEQ2176097.1"/>
    </source>
</evidence>
<dbReference type="EMBL" id="JAHRIO010052745">
    <property type="protein sequence ID" value="MEQ2176097.1"/>
    <property type="molecule type" value="Genomic_DNA"/>
</dbReference>
<feature type="non-terminal residue" evidence="1">
    <location>
        <position position="103"/>
    </location>
</feature>
<dbReference type="Proteomes" id="UP001476798">
    <property type="component" value="Unassembled WGS sequence"/>
</dbReference>
<proteinExistence type="predicted"/>
<evidence type="ECO:0000313" key="2">
    <source>
        <dbReference type="Proteomes" id="UP001476798"/>
    </source>
</evidence>
<accession>A0ABV0P0W5</accession>
<reference evidence="1 2" key="1">
    <citation type="submission" date="2021-06" db="EMBL/GenBank/DDBJ databases">
        <authorList>
            <person name="Palmer J.M."/>
        </authorList>
    </citation>
    <scope>NUCLEOTIDE SEQUENCE [LARGE SCALE GENOMIC DNA]</scope>
    <source>
        <strain evidence="1 2">GA_2019</strain>
        <tissue evidence="1">Muscle</tissue>
    </source>
</reference>
<protein>
    <submittedName>
        <fullName evidence="1">Uncharacterized protein</fullName>
    </submittedName>
</protein>
<gene>
    <name evidence="1" type="ORF">GOODEAATRI_024581</name>
</gene>
<name>A0ABV0P0W5_9TELE</name>
<sequence length="103" mass="11932">MCALNKCNLLLFWSDGRMEVKMNRHISDSSVSGGGVLPVSLCSKHRDRIMTLNKRSQIQAAQISFHHREARLSFRERVSRSSMCSMKRSVELDHLIKMNHIYQ</sequence>
<organism evidence="1 2">
    <name type="scientific">Goodea atripinnis</name>
    <dbReference type="NCBI Taxonomy" id="208336"/>
    <lineage>
        <taxon>Eukaryota</taxon>
        <taxon>Metazoa</taxon>
        <taxon>Chordata</taxon>
        <taxon>Craniata</taxon>
        <taxon>Vertebrata</taxon>
        <taxon>Euteleostomi</taxon>
        <taxon>Actinopterygii</taxon>
        <taxon>Neopterygii</taxon>
        <taxon>Teleostei</taxon>
        <taxon>Neoteleostei</taxon>
        <taxon>Acanthomorphata</taxon>
        <taxon>Ovalentaria</taxon>
        <taxon>Atherinomorphae</taxon>
        <taxon>Cyprinodontiformes</taxon>
        <taxon>Goodeidae</taxon>
        <taxon>Goodea</taxon>
    </lineage>
</organism>